<organism evidence="1 2">
    <name type="scientific">Mycoplasmopsis bovis</name>
    <name type="common">Mycoplasma bovis</name>
    <dbReference type="NCBI Taxonomy" id="28903"/>
    <lineage>
        <taxon>Bacteria</taxon>
        <taxon>Bacillati</taxon>
        <taxon>Mycoplasmatota</taxon>
        <taxon>Mycoplasmoidales</taxon>
        <taxon>Metamycoplasmataceae</taxon>
        <taxon>Mycoplasmopsis</taxon>
    </lineage>
</organism>
<evidence type="ECO:0000313" key="2">
    <source>
        <dbReference type="Proteomes" id="UP000233776"/>
    </source>
</evidence>
<dbReference type="GeneID" id="31507556"/>
<dbReference type="NCBIfam" id="NF045889">
    <property type="entry name" value="ICE_Mbov_0396_TM"/>
    <property type="match status" value="1"/>
</dbReference>
<protein>
    <submittedName>
        <fullName evidence="1">Uncharacterized protein</fullName>
    </submittedName>
</protein>
<dbReference type="NCBIfam" id="NF045848">
    <property type="entry name" value="MMCAP2_0566_fam"/>
    <property type="match status" value="1"/>
</dbReference>
<gene>
    <name evidence="1" type="ORF">MBOVJF4278_00481</name>
</gene>
<dbReference type="Proteomes" id="UP000233776">
    <property type="component" value="Chromosome I"/>
</dbReference>
<proteinExistence type="predicted"/>
<sequence length="357" mass="39536">MGLFDYLAAIPVGMVIWMPIMAIALLFATFFVYALLVARYIVFDGTKFLLFGLKPNDDITNFTTPSTFAHILIVSTAIWVIMFFLIIIKFSISEFRSSSALLRSAVKQSAISLLFLLGFQVGILLFNEFVINILKLIDGNEHGSTGLGFINRTFNPNFQEVIDEKPFEGSIVHSGNDANGYNFKWGIASIPGLWSVISAVHTKIPALILLSGGAIGYAIRGALFTFITVIFIYGSVLKTMLRNAGRIVPVVLLYFIFPIIVALSLADNGKKLRAWKDSFISNYLSLVLFFFSFYIINWAVENMIELIDYFLGFHSVIVSLIITIIGFRNLGTLQSVIMRFCGLPEAAPAQGGSIGKK</sequence>
<evidence type="ECO:0000313" key="1">
    <source>
        <dbReference type="EMBL" id="SBO46253.1"/>
    </source>
</evidence>
<accession>A0A2N8U2I8</accession>
<reference evidence="1 2" key="1">
    <citation type="submission" date="2016-06" db="EMBL/GenBank/DDBJ databases">
        <authorList>
            <person name="Kjaerup R.B."/>
            <person name="Dalgaard T.S."/>
            <person name="Juul-Madsen H.R."/>
        </authorList>
    </citation>
    <scope>NUCLEOTIDE SEQUENCE [LARGE SCALE GENOMIC DNA]</scope>
    <source>
        <strain evidence="1">JF4278</strain>
    </source>
</reference>
<dbReference type="EMBL" id="LT578453">
    <property type="protein sequence ID" value="SBO46253.1"/>
    <property type="molecule type" value="Genomic_DNA"/>
</dbReference>
<name>A0A2N8U2I8_MYCBV</name>
<dbReference type="RefSeq" id="WP_013456044.1">
    <property type="nucleotide sequence ID" value="NZ_CP022589.1"/>
</dbReference>
<dbReference type="AlphaFoldDB" id="A0A2N8U2I8"/>